<dbReference type="RefSeq" id="WP_121085330.1">
    <property type="nucleotide sequence ID" value="NZ_RBZU01000003.1"/>
</dbReference>
<keyword evidence="2" id="KW-1185">Reference proteome</keyword>
<proteinExistence type="predicted"/>
<reference evidence="1 2" key="1">
    <citation type="submission" date="2018-10" db="EMBL/GenBank/DDBJ databases">
        <title>Robbsia sp. DHC34, isolated from soil.</title>
        <authorList>
            <person name="Gao Z.-H."/>
            <person name="Qiu L.-H."/>
        </authorList>
    </citation>
    <scope>NUCLEOTIDE SEQUENCE [LARGE SCALE GENOMIC DNA]</scope>
    <source>
        <strain evidence="1 2">DHC34</strain>
    </source>
</reference>
<dbReference type="Proteomes" id="UP000270342">
    <property type="component" value="Unassembled WGS sequence"/>
</dbReference>
<dbReference type="AlphaFoldDB" id="A0A494Y0U7"/>
<protein>
    <submittedName>
        <fullName evidence="1">Uncharacterized protein</fullName>
    </submittedName>
</protein>
<comment type="caution">
    <text evidence="1">The sequence shown here is derived from an EMBL/GenBank/DDBJ whole genome shotgun (WGS) entry which is preliminary data.</text>
</comment>
<evidence type="ECO:0000313" key="1">
    <source>
        <dbReference type="EMBL" id="RKP56382.1"/>
    </source>
</evidence>
<sequence length="61" mass="7123">MNDAQAELDAAREARIAEYAQQMVQALNGTDRRRAYTRMCAEIHKRSPEQIERMEQQQGTR</sequence>
<gene>
    <name evidence="1" type="ORF">D7S86_08270</name>
</gene>
<evidence type="ECO:0000313" key="2">
    <source>
        <dbReference type="Proteomes" id="UP000270342"/>
    </source>
</evidence>
<organism evidence="1 2">
    <name type="scientific">Pararobbsia silviterrae</name>
    <dbReference type="NCBI Taxonomy" id="1792498"/>
    <lineage>
        <taxon>Bacteria</taxon>
        <taxon>Pseudomonadati</taxon>
        <taxon>Pseudomonadota</taxon>
        <taxon>Betaproteobacteria</taxon>
        <taxon>Burkholderiales</taxon>
        <taxon>Burkholderiaceae</taxon>
        <taxon>Pararobbsia</taxon>
    </lineage>
</organism>
<accession>A0A494Y0U7</accession>
<dbReference type="EMBL" id="RBZU01000003">
    <property type="protein sequence ID" value="RKP56382.1"/>
    <property type="molecule type" value="Genomic_DNA"/>
</dbReference>
<name>A0A494Y0U7_9BURK</name>